<dbReference type="PANTHER" id="PTHR10151">
    <property type="entry name" value="ECTONUCLEOTIDE PYROPHOSPHATASE/PHOSPHODIESTERASE"/>
    <property type="match status" value="1"/>
</dbReference>
<feature type="signal peptide" evidence="6">
    <location>
        <begin position="1"/>
        <end position="32"/>
    </location>
</feature>
<dbReference type="EMBL" id="FNBN01000001">
    <property type="protein sequence ID" value="SDF23310.1"/>
    <property type="molecule type" value="Genomic_DNA"/>
</dbReference>
<reference evidence="7 8" key="1">
    <citation type="submission" date="2016-10" db="EMBL/GenBank/DDBJ databases">
        <authorList>
            <person name="de Groot N.N."/>
        </authorList>
    </citation>
    <scope>NUCLEOTIDE SEQUENCE [LARGE SCALE GENOMIC DNA]</scope>
    <source>
        <strain evidence="7 8">DSM 527</strain>
    </source>
</reference>
<protein>
    <submittedName>
        <fullName evidence="7">Type I phosphodiesterase / nucleotide pyrophosphatase</fullName>
    </submittedName>
</protein>
<sequence>MLLKLFIMRKLCHSLSALVLAGAMLQAVAVSAQKPEDRPKLVVGIVVDQMRWDYLYRYYDRYESGGFRRMLSEGFSCENTFITHLPSFTAVGHSTIYTGSVPAIHGITGNDWTDQVSGRHWYCTEDTTVQPVGTTTDAGKMSPRNLLASTITDELRIATNFRSKVVGVSLKDRASILPAGHTANGAFWLDDSNASFVTSSYYMQDLPEWVKAFNARQLPAQLMSKPWETLYPINTYVQSTEDNVKWEGIFSGETTATFPHNMQDIYQKDKGSLRTTPSGNTLTLEFAKAAIEGYNLGSNMVTDFLTINCASTDYVGHKYGPNSIEVEDTYLRLDKDLAAFFHYLDQRLGKGKYLVFLSADHGAANSVGFMKEYKIPAGLPDSRMMTGLNAVLKEHFGVDKLAVNSENYHIGFDLKTISAQKLDYDAIKKVAVQYLQKLPGVQFAADVDNLGNSPIPEPIKAMIANGYNSKRCGAVVIIPEPGWYSGSDKGTTHGNWNPYDTHLPLVFMGWHVKHGATNDVVSMADIAPTIAAMLHIQMPNGAVGKPVQAVYNK</sequence>
<evidence type="ECO:0000256" key="3">
    <source>
        <dbReference type="ARBA" id="ARBA00022729"/>
    </source>
</evidence>
<dbReference type="PIRSF" id="PIRSF031924">
    <property type="entry name" value="Pi-irrepressible_AP"/>
    <property type="match status" value="1"/>
</dbReference>
<dbReference type="InterPro" id="IPR002591">
    <property type="entry name" value="Phosphodiest/P_Trfase"/>
</dbReference>
<feature type="active site" description="Phosphothreonine intermediate" evidence="4">
    <location>
        <position position="89"/>
    </location>
</feature>
<name>A0A1G7JEG6_CHIFI</name>
<dbReference type="STRING" id="104663.SAMN04488121_1011208"/>
<dbReference type="Proteomes" id="UP000199045">
    <property type="component" value="Unassembled WGS sequence"/>
</dbReference>
<dbReference type="InterPro" id="IPR017850">
    <property type="entry name" value="Alkaline_phosphatase_core_sf"/>
</dbReference>
<evidence type="ECO:0000313" key="8">
    <source>
        <dbReference type="Proteomes" id="UP000199045"/>
    </source>
</evidence>
<keyword evidence="3 6" id="KW-0732">Signal</keyword>
<evidence type="ECO:0000313" key="7">
    <source>
        <dbReference type="EMBL" id="SDF23310.1"/>
    </source>
</evidence>
<keyword evidence="1 4" id="KW-0597">Phosphoprotein</keyword>
<dbReference type="GO" id="GO:0046872">
    <property type="term" value="F:metal ion binding"/>
    <property type="evidence" value="ECO:0007669"/>
    <property type="project" value="UniProtKB-KW"/>
</dbReference>
<dbReference type="InterPro" id="IPR026263">
    <property type="entry name" value="Alkaline_phosphatase_prok"/>
</dbReference>
<dbReference type="PANTHER" id="PTHR10151:SF120">
    <property type="entry name" value="BIS(5'-ADENOSYL)-TRIPHOSPHATASE"/>
    <property type="match status" value="1"/>
</dbReference>
<evidence type="ECO:0000256" key="4">
    <source>
        <dbReference type="PIRSR" id="PIRSR031924-50"/>
    </source>
</evidence>
<feature type="binding site" evidence="5">
    <location>
        <begin position="171"/>
        <end position="173"/>
    </location>
    <ligand>
        <name>substrate</name>
    </ligand>
</feature>
<dbReference type="Gene3D" id="3.40.720.10">
    <property type="entry name" value="Alkaline Phosphatase, subunit A"/>
    <property type="match status" value="1"/>
</dbReference>
<accession>A0A1G7JEG6</accession>
<evidence type="ECO:0000256" key="1">
    <source>
        <dbReference type="ARBA" id="ARBA00022553"/>
    </source>
</evidence>
<keyword evidence="2" id="KW-0479">Metal-binding</keyword>
<organism evidence="7 8">
    <name type="scientific">Chitinophaga filiformis</name>
    <name type="common">Myxococcus filiformis</name>
    <name type="synonym">Flexibacter filiformis</name>
    <dbReference type="NCBI Taxonomy" id="104663"/>
    <lineage>
        <taxon>Bacteria</taxon>
        <taxon>Pseudomonadati</taxon>
        <taxon>Bacteroidota</taxon>
        <taxon>Chitinophagia</taxon>
        <taxon>Chitinophagales</taxon>
        <taxon>Chitinophagaceae</taxon>
        <taxon>Chitinophaga</taxon>
    </lineage>
</organism>
<evidence type="ECO:0000256" key="2">
    <source>
        <dbReference type="ARBA" id="ARBA00022723"/>
    </source>
</evidence>
<dbReference type="CDD" id="cd16016">
    <property type="entry name" value="AP-SPAP"/>
    <property type="match status" value="1"/>
</dbReference>
<feature type="binding site" evidence="5">
    <location>
        <position position="110"/>
    </location>
    <ligand>
        <name>substrate</name>
    </ligand>
</feature>
<gene>
    <name evidence="7" type="ORF">SAMN04488121_1011208</name>
</gene>
<dbReference type="SUPFAM" id="SSF53649">
    <property type="entry name" value="Alkaline phosphatase-like"/>
    <property type="match status" value="1"/>
</dbReference>
<evidence type="ECO:0000256" key="6">
    <source>
        <dbReference type="SAM" id="SignalP"/>
    </source>
</evidence>
<proteinExistence type="predicted"/>
<dbReference type="Pfam" id="PF01663">
    <property type="entry name" value="Phosphodiest"/>
    <property type="match status" value="1"/>
</dbReference>
<feature type="chain" id="PRO_5011500706" evidence="6">
    <location>
        <begin position="33"/>
        <end position="553"/>
    </location>
</feature>
<evidence type="ECO:0000256" key="5">
    <source>
        <dbReference type="PIRSR" id="PIRSR031924-51"/>
    </source>
</evidence>
<dbReference type="NCBIfam" id="NF042991">
    <property type="entry name" value="alk_phos_PafA"/>
    <property type="match status" value="1"/>
</dbReference>
<dbReference type="GO" id="GO:0004035">
    <property type="term" value="F:alkaline phosphatase activity"/>
    <property type="evidence" value="ECO:0007669"/>
    <property type="project" value="InterPro"/>
</dbReference>
<dbReference type="Gene3D" id="3.30.1360.150">
    <property type="match status" value="1"/>
</dbReference>
<dbReference type="AlphaFoldDB" id="A0A1G7JEG6"/>